<dbReference type="PROSITE" id="PS50158">
    <property type="entry name" value="ZF_CCHC"/>
    <property type="match status" value="1"/>
</dbReference>
<reference evidence="3" key="1">
    <citation type="journal article" date="2016" name="Nat. Genet.">
        <title>The genome sequences of Arachis duranensis and Arachis ipaensis, the diploid ancestors of cultivated peanut.</title>
        <authorList>
            <person name="Bertioli D.J."/>
            <person name="Cannon S.B."/>
            <person name="Froenicke L."/>
            <person name="Huang G."/>
            <person name="Farmer A.D."/>
            <person name="Cannon E.K."/>
            <person name="Liu X."/>
            <person name="Gao D."/>
            <person name="Clevenger J."/>
            <person name="Dash S."/>
            <person name="Ren L."/>
            <person name="Moretzsohn M.C."/>
            <person name="Shirasawa K."/>
            <person name="Huang W."/>
            <person name="Vidigal B."/>
            <person name="Abernathy B."/>
            <person name="Chu Y."/>
            <person name="Niederhuth C.E."/>
            <person name="Umale P."/>
            <person name="Araujo A.C."/>
            <person name="Kozik A."/>
            <person name="Kim K.D."/>
            <person name="Burow M.D."/>
            <person name="Varshney R.K."/>
            <person name="Wang X."/>
            <person name="Zhang X."/>
            <person name="Barkley N."/>
            <person name="Guimaraes P.M."/>
            <person name="Isobe S."/>
            <person name="Guo B."/>
            <person name="Liao B."/>
            <person name="Stalker H.T."/>
            <person name="Schmitz R.J."/>
            <person name="Scheffler B.E."/>
            <person name="Leal-Bertioli S.C."/>
            <person name="Xun X."/>
            <person name="Jackson S.A."/>
            <person name="Michelmore R."/>
            <person name="Ozias-Akins P."/>
        </authorList>
    </citation>
    <scope>NUCLEOTIDE SEQUENCE [LARGE SCALE GENOMIC DNA]</scope>
    <source>
        <strain evidence="3">cv. V14167</strain>
    </source>
</reference>
<dbReference type="InterPro" id="IPR001878">
    <property type="entry name" value="Znf_CCHC"/>
</dbReference>
<gene>
    <name evidence="4" type="primary">LOC107465529</name>
</gene>
<dbReference type="Gene3D" id="4.10.60.10">
    <property type="entry name" value="Zinc finger, CCHC-type"/>
    <property type="match status" value="1"/>
</dbReference>
<keyword evidence="1" id="KW-0863">Zinc-finger</keyword>
<dbReference type="KEGG" id="adu:107465529"/>
<organism evidence="3 4">
    <name type="scientific">Arachis duranensis</name>
    <name type="common">Wild peanut</name>
    <dbReference type="NCBI Taxonomy" id="130453"/>
    <lineage>
        <taxon>Eukaryota</taxon>
        <taxon>Viridiplantae</taxon>
        <taxon>Streptophyta</taxon>
        <taxon>Embryophyta</taxon>
        <taxon>Tracheophyta</taxon>
        <taxon>Spermatophyta</taxon>
        <taxon>Magnoliopsida</taxon>
        <taxon>eudicotyledons</taxon>
        <taxon>Gunneridae</taxon>
        <taxon>Pentapetalae</taxon>
        <taxon>rosids</taxon>
        <taxon>fabids</taxon>
        <taxon>Fabales</taxon>
        <taxon>Fabaceae</taxon>
        <taxon>Papilionoideae</taxon>
        <taxon>50 kb inversion clade</taxon>
        <taxon>dalbergioids sensu lato</taxon>
        <taxon>Dalbergieae</taxon>
        <taxon>Pterocarpus clade</taxon>
        <taxon>Arachis</taxon>
    </lineage>
</organism>
<keyword evidence="1" id="KW-0479">Metal-binding</keyword>
<dbReference type="InterPro" id="IPR036875">
    <property type="entry name" value="Znf_CCHC_sf"/>
</dbReference>
<keyword evidence="3" id="KW-1185">Reference proteome</keyword>
<dbReference type="GeneID" id="107465529"/>
<dbReference type="GO" id="GO:0008270">
    <property type="term" value="F:zinc ion binding"/>
    <property type="evidence" value="ECO:0007669"/>
    <property type="project" value="UniProtKB-KW"/>
</dbReference>
<feature type="domain" description="CCHC-type" evidence="2">
    <location>
        <begin position="129"/>
        <end position="143"/>
    </location>
</feature>
<dbReference type="AlphaFoldDB" id="A0A6P4C1N9"/>
<dbReference type="PANTHER" id="PTHR34482:SF49">
    <property type="entry name" value="RETROTRANSPOSON GAG DOMAIN-CONTAINING PROTEIN"/>
    <property type="match status" value="1"/>
</dbReference>
<name>A0A6P4C1N9_ARADU</name>
<dbReference type="RefSeq" id="XP_015939994.1">
    <property type="nucleotide sequence ID" value="XM_016084508.1"/>
</dbReference>
<sequence>MTVAEYARNFDDLFHFSKICQGNPTDFEEWKCLKFEGGLRDDLMSSIVPLEIRNFAELVNKSKLVEECIKKHKNLQVGNITAHPTGKNEGKIRQGNGKRAHQAYINSACKQCEKEHGNRSCQFGSPNYYACGEPGHIAKDCPKGFTQNPVKTQQQGRVFAITIDDVVQSDALIQGQCYVKNRFLTVLYDSGASHSLFL</sequence>
<accession>A0A6P4C1N9</accession>
<dbReference type="PANTHER" id="PTHR34482">
    <property type="entry name" value="DNA DAMAGE-INDUCIBLE PROTEIN 1-LIKE"/>
    <property type="match status" value="1"/>
</dbReference>
<evidence type="ECO:0000259" key="2">
    <source>
        <dbReference type="PROSITE" id="PS50158"/>
    </source>
</evidence>
<dbReference type="SUPFAM" id="SSF57756">
    <property type="entry name" value="Retrovirus zinc finger-like domains"/>
    <property type="match status" value="1"/>
</dbReference>
<dbReference type="Pfam" id="PF08284">
    <property type="entry name" value="RVP_2"/>
    <property type="match status" value="1"/>
</dbReference>
<keyword evidence="1" id="KW-0862">Zinc</keyword>
<evidence type="ECO:0000313" key="4">
    <source>
        <dbReference type="RefSeq" id="XP_015939994.1"/>
    </source>
</evidence>
<dbReference type="GO" id="GO:0003676">
    <property type="term" value="F:nucleic acid binding"/>
    <property type="evidence" value="ECO:0007669"/>
    <property type="project" value="InterPro"/>
</dbReference>
<evidence type="ECO:0000256" key="1">
    <source>
        <dbReference type="PROSITE-ProRule" id="PRU00047"/>
    </source>
</evidence>
<reference evidence="4" key="2">
    <citation type="submission" date="2025-08" db="UniProtKB">
        <authorList>
            <consortium name="RefSeq"/>
        </authorList>
    </citation>
    <scope>IDENTIFICATION</scope>
    <source>
        <tissue evidence="4">Whole plant</tissue>
    </source>
</reference>
<dbReference type="Pfam" id="PF00098">
    <property type="entry name" value="zf-CCHC"/>
    <property type="match status" value="1"/>
</dbReference>
<evidence type="ECO:0000313" key="3">
    <source>
        <dbReference type="Proteomes" id="UP000515211"/>
    </source>
</evidence>
<proteinExistence type="predicted"/>
<protein>
    <submittedName>
        <fullName evidence="4">Uncharacterized protein LOC107465529</fullName>
    </submittedName>
</protein>
<dbReference type="Proteomes" id="UP000515211">
    <property type="component" value="Chromosome 9"/>
</dbReference>